<dbReference type="Proteomes" id="UP000290809">
    <property type="component" value="Unassembled WGS sequence"/>
</dbReference>
<proteinExistence type="predicted"/>
<gene>
    <name evidence="1" type="ORF">DC041_0010635</name>
</gene>
<reference evidence="1 2" key="1">
    <citation type="journal article" date="2019" name="PLoS Pathog.">
        <title>Genome sequence of the bovine parasite Schistosoma bovis Tanzania.</title>
        <authorList>
            <person name="Oey H."/>
            <person name="Zakrzewski M."/>
            <person name="Gobert G."/>
            <person name="Gravermann K."/>
            <person name="Stoye J."/>
            <person name="Jones M."/>
            <person name="Mcmanus D."/>
            <person name="Krause L."/>
        </authorList>
    </citation>
    <scope>NUCLEOTIDE SEQUENCE [LARGE SCALE GENOMIC DNA]</scope>
    <source>
        <strain evidence="1 2">TAN1997</strain>
    </source>
</reference>
<sequence>MKLGCSIYPIIITTATTTTTTTTTNTTNNAVKNHISNYKCCRIHHSQYTVSKEKPINNCWQYANPNLNEINEENEDFEYMSNNKHIKHYPYRHDHNDETSDMDTEGTQGELEMETKEKEIKQQYNQFDVSSGDSTSLSYSEGKNVLDLRQSNTMPYSLPLPVLVPIPIITPYITRTYPNATMNSSKCCSTIVNHSSEADSLSSNQLVSFEMVLNVTSIDEISINV</sequence>
<evidence type="ECO:0000313" key="1">
    <source>
        <dbReference type="EMBL" id="RTG90212.1"/>
    </source>
</evidence>
<comment type="caution">
    <text evidence="1">The sequence shown here is derived from an EMBL/GenBank/DDBJ whole genome shotgun (WGS) entry which is preliminary data.</text>
</comment>
<evidence type="ECO:0000313" key="2">
    <source>
        <dbReference type="Proteomes" id="UP000290809"/>
    </source>
</evidence>
<keyword evidence="2" id="KW-1185">Reference proteome</keyword>
<dbReference type="AlphaFoldDB" id="A0A430QR87"/>
<accession>A0A430QR87</accession>
<name>A0A430QR87_SCHBO</name>
<organism evidence="1 2">
    <name type="scientific">Schistosoma bovis</name>
    <name type="common">Blood fluke</name>
    <dbReference type="NCBI Taxonomy" id="6184"/>
    <lineage>
        <taxon>Eukaryota</taxon>
        <taxon>Metazoa</taxon>
        <taxon>Spiralia</taxon>
        <taxon>Lophotrochozoa</taxon>
        <taxon>Platyhelminthes</taxon>
        <taxon>Trematoda</taxon>
        <taxon>Digenea</taxon>
        <taxon>Strigeidida</taxon>
        <taxon>Schistosomatoidea</taxon>
        <taxon>Schistosomatidae</taxon>
        <taxon>Schistosoma</taxon>
    </lineage>
</organism>
<protein>
    <submittedName>
        <fullName evidence="1">Uncharacterized protein</fullName>
    </submittedName>
</protein>
<dbReference type="EMBL" id="QMKO01001456">
    <property type="protein sequence ID" value="RTG90212.1"/>
    <property type="molecule type" value="Genomic_DNA"/>
</dbReference>